<evidence type="ECO:0000256" key="7">
    <source>
        <dbReference type="ARBA" id="ARBA00022989"/>
    </source>
</evidence>
<keyword evidence="5 11" id="KW-0812">Transmembrane</keyword>
<dbReference type="EMBL" id="CAJHUC010000046">
    <property type="protein sequence ID" value="CAD7694679.1"/>
    <property type="molecule type" value="Genomic_DNA"/>
</dbReference>
<evidence type="ECO:0000256" key="9">
    <source>
        <dbReference type="ARBA" id="ARBA00023136"/>
    </source>
</evidence>
<evidence type="ECO:0000313" key="14">
    <source>
        <dbReference type="Proteomes" id="UP000708148"/>
    </source>
</evidence>
<dbReference type="Pfam" id="PF03982">
    <property type="entry name" value="DAGAT"/>
    <property type="match status" value="1"/>
</dbReference>
<name>A0A8S1IJX1_9CHLO</name>
<keyword evidence="9 11" id="KW-0472">Membrane</keyword>
<keyword evidence="4" id="KW-0808">Transferase</keyword>
<gene>
    <name evidence="13" type="ORF">OSTQU699_LOCUS3670</name>
    <name evidence="12" type="ORF">OSTQU699_LOCUS42</name>
</gene>
<accession>A0A8S1IJX1</accession>
<keyword evidence="14" id="KW-1185">Reference proteome</keyword>
<dbReference type="Proteomes" id="UP000708148">
    <property type="component" value="Unassembled WGS sequence"/>
</dbReference>
<keyword evidence="8" id="KW-0443">Lipid metabolism</keyword>
<dbReference type="GO" id="GO:0019432">
    <property type="term" value="P:triglyceride biosynthetic process"/>
    <property type="evidence" value="ECO:0007669"/>
    <property type="project" value="TreeGrafter"/>
</dbReference>
<evidence type="ECO:0008006" key="15">
    <source>
        <dbReference type="Google" id="ProtNLM"/>
    </source>
</evidence>
<keyword evidence="7 11" id="KW-1133">Transmembrane helix</keyword>
<dbReference type="PANTHER" id="PTHR12317">
    <property type="entry name" value="DIACYLGLYCEROL O-ACYLTRANSFERASE"/>
    <property type="match status" value="1"/>
</dbReference>
<dbReference type="OrthoDB" id="264532at2759"/>
<evidence type="ECO:0000256" key="5">
    <source>
        <dbReference type="ARBA" id="ARBA00022692"/>
    </source>
</evidence>
<protein>
    <recommendedName>
        <fullName evidence="15">Acyltransferase</fullName>
    </recommendedName>
</protein>
<dbReference type="GO" id="GO:0004144">
    <property type="term" value="F:diacylglycerol O-acyltransferase activity"/>
    <property type="evidence" value="ECO:0007669"/>
    <property type="project" value="TreeGrafter"/>
</dbReference>
<dbReference type="EMBL" id="CAJHUC010000807">
    <property type="protein sequence ID" value="CAD7698309.1"/>
    <property type="molecule type" value="Genomic_DNA"/>
</dbReference>
<reference evidence="12" key="1">
    <citation type="submission" date="2020-12" db="EMBL/GenBank/DDBJ databases">
        <authorList>
            <person name="Iha C."/>
        </authorList>
    </citation>
    <scope>NUCLEOTIDE SEQUENCE</scope>
</reference>
<sequence length="222" mass="26063">MAVDMIPENGKLPVGQRVYAEKRTEKGKMKPHRLFVAMTTLFVYTAWPYILLLLLLFSWWRPVLLLNLALFSTVLIPTKVFWPEFLNLSVFHTWREYFSFSYKFEEKLDIDGKYIIAEFPHGTYPVGPLLAGTLIPRLFPGRCVHSVGASVLFKIPLYKQMFSWMGCQPADRKTFQRLLQKADVACVVGGVGEMFMQYEEKEQVRRLQKDYEPPHHFRWQPH</sequence>
<comment type="similarity">
    <text evidence="2">Belongs to the diacylglycerol acyltransferase family.</text>
</comment>
<comment type="caution">
    <text evidence="12">The sequence shown here is derived from an EMBL/GenBank/DDBJ whole genome shotgun (WGS) entry which is preliminary data.</text>
</comment>
<feature type="transmembrane region" description="Helical" evidence="11">
    <location>
        <begin position="34"/>
        <end position="57"/>
    </location>
</feature>
<keyword evidence="6" id="KW-0256">Endoplasmic reticulum</keyword>
<dbReference type="InterPro" id="IPR007130">
    <property type="entry name" value="DAGAT"/>
</dbReference>
<comment type="subcellular location">
    <subcellularLocation>
        <location evidence="1">Endoplasmic reticulum membrane</location>
        <topology evidence="1">Multi-pass membrane protein</topology>
    </subcellularLocation>
</comment>
<evidence type="ECO:0000313" key="12">
    <source>
        <dbReference type="EMBL" id="CAD7694679.1"/>
    </source>
</evidence>
<evidence type="ECO:0000256" key="2">
    <source>
        <dbReference type="ARBA" id="ARBA00005420"/>
    </source>
</evidence>
<dbReference type="PANTHER" id="PTHR12317:SF63">
    <property type="entry name" value="DIACYLGLYCEROL O-ACYLTRANSFERASE 2"/>
    <property type="match status" value="1"/>
</dbReference>
<keyword evidence="10" id="KW-0012">Acyltransferase</keyword>
<evidence type="ECO:0000256" key="10">
    <source>
        <dbReference type="ARBA" id="ARBA00023315"/>
    </source>
</evidence>
<keyword evidence="3" id="KW-0444">Lipid biosynthesis</keyword>
<proteinExistence type="inferred from homology"/>
<evidence type="ECO:0000256" key="6">
    <source>
        <dbReference type="ARBA" id="ARBA00022824"/>
    </source>
</evidence>
<evidence type="ECO:0000313" key="13">
    <source>
        <dbReference type="EMBL" id="CAD7698309.1"/>
    </source>
</evidence>
<evidence type="ECO:0000256" key="8">
    <source>
        <dbReference type="ARBA" id="ARBA00023098"/>
    </source>
</evidence>
<feature type="transmembrane region" description="Helical" evidence="11">
    <location>
        <begin position="63"/>
        <end position="82"/>
    </location>
</feature>
<dbReference type="GO" id="GO:0005789">
    <property type="term" value="C:endoplasmic reticulum membrane"/>
    <property type="evidence" value="ECO:0007669"/>
    <property type="project" value="UniProtKB-SubCell"/>
</dbReference>
<organism evidence="12 14">
    <name type="scientific">Ostreobium quekettii</name>
    <dbReference type="NCBI Taxonomy" id="121088"/>
    <lineage>
        <taxon>Eukaryota</taxon>
        <taxon>Viridiplantae</taxon>
        <taxon>Chlorophyta</taxon>
        <taxon>core chlorophytes</taxon>
        <taxon>Ulvophyceae</taxon>
        <taxon>TCBD clade</taxon>
        <taxon>Bryopsidales</taxon>
        <taxon>Ostreobineae</taxon>
        <taxon>Ostreobiaceae</taxon>
        <taxon>Ostreobium</taxon>
    </lineage>
</organism>
<evidence type="ECO:0000256" key="11">
    <source>
        <dbReference type="SAM" id="Phobius"/>
    </source>
</evidence>
<evidence type="ECO:0000256" key="1">
    <source>
        <dbReference type="ARBA" id="ARBA00004477"/>
    </source>
</evidence>
<evidence type="ECO:0000256" key="3">
    <source>
        <dbReference type="ARBA" id="ARBA00022516"/>
    </source>
</evidence>
<dbReference type="AlphaFoldDB" id="A0A8S1IJX1"/>
<evidence type="ECO:0000256" key="4">
    <source>
        <dbReference type="ARBA" id="ARBA00022679"/>
    </source>
</evidence>